<gene>
    <name evidence="1" type="ORF">SDC9_62176</name>
</gene>
<sequence length="62" mass="6841">MITNTIPPSVNEKAVLVFPTKLPSHCTTKGEKKEPRLQETIAKEIAKLVEFSGAPGNRISYM</sequence>
<name>A0A644XNZ5_9ZZZZ</name>
<comment type="caution">
    <text evidence="1">The sequence shown here is derived from an EMBL/GenBank/DDBJ whole genome shotgun (WGS) entry which is preliminary data.</text>
</comment>
<proteinExistence type="predicted"/>
<dbReference type="EMBL" id="VSSQ01002502">
    <property type="protein sequence ID" value="MPM15804.1"/>
    <property type="molecule type" value="Genomic_DNA"/>
</dbReference>
<organism evidence="1">
    <name type="scientific">bioreactor metagenome</name>
    <dbReference type="NCBI Taxonomy" id="1076179"/>
    <lineage>
        <taxon>unclassified sequences</taxon>
        <taxon>metagenomes</taxon>
        <taxon>ecological metagenomes</taxon>
    </lineage>
</organism>
<accession>A0A644XNZ5</accession>
<protein>
    <submittedName>
        <fullName evidence="1">Uncharacterized protein</fullName>
    </submittedName>
</protein>
<reference evidence="1" key="1">
    <citation type="submission" date="2019-08" db="EMBL/GenBank/DDBJ databases">
        <authorList>
            <person name="Kucharzyk K."/>
            <person name="Murdoch R.W."/>
            <person name="Higgins S."/>
            <person name="Loffler F."/>
        </authorList>
    </citation>
    <scope>NUCLEOTIDE SEQUENCE</scope>
</reference>
<dbReference type="AlphaFoldDB" id="A0A644XNZ5"/>
<evidence type="ECO:0000313" key="1">
    <source>
        <dbReference type="EMBL" id="MPM15804.1"/>
    </source>
</evidence>